<evidence type="ECO:0000313" key="3">
    <source>
        <dbReference type="Proteomes" id="UP000320390"/>
    </source>
</evidence>
<evidence type="ECO:0000256" key="1">
    <source>
        <dbReference type="SAM" id="Phobius"/>
    </source>
</evidence>
<dbReference type="Gene3D" id="1.25.40.10">
    <property type="entry name" value="Tetratricopeptide repeat domain"/>
    <property type="match status" value="1"/>
</dbReference>
<reference evidence="2 3" key="1">
    <citation type="submission" date="2019-02" db="EMBL/GenBank/DDBJ databases">
        <title>Deep-cultivation of Planctomycetes and their phenomic and genomic characterization uncovers novel biology.</title>
        <authorList>
            <person name="Wiegand S."/>
            <person name="Jogler M."/>
            <person name="Boedeker C."/>
            <person name="Pinto D."/>
            <person name="Vollmers J."/>
            <person name="Rivas-Marin E."/>
            <person name="Kohn T."/>
            <person name="Peeters S.H."/>
            <person name="Heuer A."/>
            <person name="Rast P."/>
            <person name="Oberbeckmann S."/>
            <person name="Bunk B."/>
            <person name="Jeske O."/>
            <person name="Meyerdierks A."/>
            <person name="Storesund J.E."/>
            <person name="Kallscheuer N."/>
            <person name="Luecker S."/>
            <person name="Lage O.M."/>
            <person name="Pohl T."/>
            <person name="Merkel B.J."/>
            <person name="Hornburger P."/>
            <person name="Mueller R.-W."/>
            <person name="Bruemmer F."/>
            <person name="Labrenz M."/>
            <person name="Spormann A.M."/>
            <person name="Op den Camp H."/>
            <person name="Overmann J."/>
            <person name="Amann R."/>
            <person name="Jetten M.S.M."/>
            <person name="Mascher T."/>
            <person name="Medema M.H."/>
            <person name="Devos D.P."/>
            <person name="Kaster A.-K."/>
            <person name="Ovreas L."/>
            <person name="Rohde M."/>
            <person name="Galperin M.Y."/>
            <person name="Jogler C."/>
        </authorList>
    </citation>
    <scope>NUCLEOTIDE SEQUENCE [LARGE SCALE GENOMIC DNA]</scope>
    <source>
        <strain evidence="2 3">Poly30</strain>
    </source>
</reference>
<name>A0A518EV20_9BACT</name>
<feature type="transmembrane region" description="Helical" evidence="1">
    <location>
        <begin position="30"/>
        <end position="50"/>
    </location>
</feature>
<dbReference type="Proteomes" id="UP000320390">
    <property type="component" value="Chromosome"/>
</dbReference>
<proteinExistence type="predicted"/>
<gene>
    <name evidence="2" type="ORF">Poly30_34730</name>
</gene>
<organism evidence="2 3">
    <name type="scientific">Saltatorellus ferox</name>
    <dbReference type="NCBI Taxonomy" id="2528018"/>
    <lineage>
        <taxon>Bacteria</taxon>
        <taxon>Pseudomonadati</taxon>
        <taxon>Planctomycetota</taxon>
        <taxon>Planctomycetia</taxon>
        <taxon>Planctomycetia incertae sedis</taxon>
        <taxon>Saltatorellus</taxon>
    </lineage>
</organism>
<accession>A0A518EV20</accession>
<dbReference type="SUPFAM" id="SSF48452">
    <property type="entry name" value="TPR-like"/>
    <property type="match status" value="1"/>
</dbReference>
<protein>
    <submittedName>
        <fullName evidence="2">Uncharacterized protein</fullName>
    </submittedName>
</protein>
<dbReference type="EMBL" id="CP036434">
    <property type="protein sequence ID" value="QDV07937.1"/>
    <property type="molecule type" value="Genomic_DNA"/>
</dbReference>
<keyword evidence="1" id="KW-1133">Transmembrane helix</keyword>
<keyword evidence="1" id="KW-0472">Membrane</keyword>
<dbReference type="AlphaFoldDB" id="A0A518EV20"/>
<dbReference type="OrthoDB" id="9976961at2"/>
<keyword evidence="3" id="KW-1185">Reference proteome</keyword>
<dbReference type="InterPro" id="IPR011990">
    <property type="entry name" value="TPR-like_helical_dom_sf"/>
</dbReference>
<sequence>MLRLLAFFVAVIFFTRFLATLPIIGAIFRIPFLGFWFTAILLSAIFAKLGSDAVDYRARRNLEKSLGAVDTPHHKGKLGALLLAQGRARRAIPLFEEAAVGDPTSLEWRHKLGMARLQAKDDPAAALAAFDSVLEEDVDYGFGSAMLLSAEAAKEAGFPDHALDRVQRFEREHGPTPLSALLRAELLKAAGDRAGANAALDEIPRLAKHAPKNAQSQSWSLRIRALMLRLLP</sequence>
<dbReference type="RefSeq" id="WP_145199717.1">
    <property type="nucleotide sequence ID" value="NZ_CP036434.1"/>
</dbReference>
<evidence type="ECO:0000313" key="2">
    <source>
        <dbReference type="EMBL" id="QDV07937.1"/>
    </source>
</evidence>
<keyword evidence="1" id="KW-0812">Transmembrane</keyword>